<evidence type="ECO:0000313" key="2">
    <source>
        <dbReference type="Proteomes" id="UP000011137"/>
    </source>
</evidence>
<keyword evidence="2" id="KW-1185">Reference proteome</keyword>
<dbReference type="RefSeq" id="YP_007378915.1">
    <property type="nucleotide sequence ID" value="NC_020158.1"/>
</dbReference>
<dbReference type="GeneID" id="14477252"/>
<accession>L7THR2</accession>
<reference evidence="1 2" key="1">
    <citation type="journal article" date="2013" name="J. Virol.">
        <title>Insights into head-tailed viruses infecting extremely halophilic archaea.</title>
        <authorList>
            <person name="Pietila M.K."/>
            <person name="Laurinmaki P."/>
            <person name="Russell D.A."/>
            <person name="Ko C.C."/>
            <person name="Jacobs-Sera D."/>
            <person name="Butcher S.J."/>
            <person name="Bamford D.H."/>
            <person name="Hendrix R.W."/>
        </authorList>
    </citation>
    <scope>NUCLEOTIDE SEQUENCE [LARGE SCALE GENOMIC DNA]</scope>
</reference>
<proteinExistence type="predicted"/>
<sequence>MQERILTEGDGWGRTVNLEDDWPWEEYDEMFCRPDTERYGGTATYRQWFRRMSGSAHNWLIPAQEEQFWRKYLDERL</sequence>
<gene>
    <name evidence="1" type="primary">9</name>
    <name evidence="1" type="ORF">HVTV1_9</name>
</gene>
<organism evidence="1 2">
    <name type="scientific">Haloarcula vallismortis tailed virus 1</name>
    <dbReference type="NCBI Taxonomy" id="1262528"/>
    <lineage>
        <taxon>Viruses</taxon>
        <taxon>Duplodnaviria</taxon>
        <taxon>Heunggongvirae</taxon>
        <taxon>Uroviricota</taxon>
        <taxon>Caudoviricetes</taxon>
        <taxon>Thumleimavirales</taxon>
        <taxon>Druskaviridae</taxon>
        <taxon>Tredecimvirus</taxon>
        <taxon>Tredecimvirus thailandense</taxon>
        <taxon>Tredecimvirus HVTV1</taxon>
    </lineage>
</organism>
<protein>
    <submittedName>
        <fullName evidence="1">Uncharacterized protein</fullName>
    </submittedName>
</protein>
<dbReference type="KEGG" id="vg:14477252"/>
<name>L7THR2_9CAUD</name>
<evidence type="ECO:0000313" key="1">
    <source>
        <dbReference type="EMBL" id="AGC34381.1"/>
    </source>
</evidence>
<dbReference type="Proteomes" id="UP000011137">
    <property type="component" value="Segment"/>
</dbReference>
<dbReference type="EMBL" id="KC117377">
    <property type="protein sequence ID" value="AGC34381.1"/>
    <property type="molecule type" value="Genomic_DNA"/>
</dbReference>